<dbReference type="InterPro" id="IPR018488">
    <property type="entry name" value="cNMP-bd_CS"/>
</dbReference>
<organism evidence="8 9">
    <name type="scientific">Thauera aminoaromatica</name>
    <dbReference type="NCBI Taxonomy" id="164330"/>
    <lineage>
        <taxon>Bacteria</taxon>
        <taxon>Pseudomonadati</taxon>
        <taxon>Pseudomonadota</taxon>
        <taxon>Betaproteobacteria</taxon>
        <taxon>Rhodocyclales</taxon>
        <taxon>Zoogloeaceae</taxon>
        <taxon>Thauera</taxon>
    </lineage>
</organism>
<keyword evidence="3 5" id="KW-0067">ATP-binding</keyword>
<dbReference type="Gene3D" id="3.30.200.20">
    <property type="entry name" value="Phosphorylase Kinase, domain 1"/>
    <property type="match status" value="1"/>
</dbReference>
<evidence type="ECO:0000256" key="4">
    <source>
        <dbReference type="ARBA" id="ARBA00022992"/>
    </source>
</evidence>
<feature type="domain" description="Protein kinase" evidence="6">
    <location>
        <begin position="12"/>
        <end position="273"/>
    </location>
</feature>
<dbReference type="Proteomes" id="UP000321192">
    <property type="component" value="Unassembled WGS sequence"/>
</dbReference>
<evidence type="ECO:0000256" key="1">
    <source>
        <dbReference type="ARBA" id="ARBA00022535"/>
    </source>
</evidence>
<protein>
    <submittedName>
        <fullName evidence="8">Cyclic nucleotide-binding domain-containing protein</fullName>
    </submittedName>
</protein>
<evidence type="ECO:0000313" key="9">
    <source>
        <dbReference type="Proteomes" id="UP000321192"/>
    </source>
</evidence>
<dbReference type="PANTHER" id="PTHR24348">
    <property type="entry name" value="SERINE/THREONINE-PROTEIN KINASE UNC-51-RELATED"/>
    <property type="match status" value="1"/>
</dbReference>
<dbReference type="InterPro" id="IPR014710">
    <property type="entry name" value="RmlC-like_jellyroll"/>
</dbReference>
<evidence type="ECO:0000256" key="5">
    <source>
        <dbReference type="PROSITE-ProRule" id="PRU10141"/>
    </source>
</evidence>
<dbReference type="InterPro" id="IPR017441">
    <property type="entry name" value="Protein_kinase_ATP_BS"/>
</dbReference>
<reference evidence="8 9" key="1">
    <citation type="submission" date="2018-09" db="EMBL/GenBank/DDBJ databases">
        <title>Metagenome Assembled Genomes from an Advanced Water Purification Facility.</title>
        <authorList>
            <person name="Stamps B.W."/>
            <person name="Spear J.R."/>
        </authorList>
    </citation>
    <scope>NUCLEOTIDE SEQUENCE [LARGE SCALE GENOMIC DNA]</scope>
    <source>
        <strain evidence="8">Bin_27_1</strain>
    </source>
</reference>
<dbReference type="GO" id="GO:0030553">
    <property type="term" value="F:cGMP binding"/>
    <property type="evidence" value="ECO:0007669"/>
    <property type="project" value="UniProtKB-KW"/>
</dbReference>
<dbReference type="InterPro" id="IPR000719">
    <property type="entry name" value="Prot_kinase_dom"/>
</dbReference>
<evidence type="ECO:0000259" key="6">
    <source>
        <dbReference type="PROSITE" id="PS50011"/>
    </source>
</evidence>
<dbReference type="CDD" id="cd14014">
    <property type="entry name" value="STKc_PknB_like"/>
    <property type="match status" value="1"/>
</dbReference>
<keyword evidence="1" id="KW-0140">cGMP</keyword>
<dbReference type="SMART" id="SM00100">
    <property type="entry name" value="cNMP"/>
    <property type="match status" value="1"/>
</dbReference>
<comment type="caution">
    <text evidence="8">The sequence shown here is derived from an EMBL/GenBank/DDBJ whole genome shotgun (WGS) entry which is preliminary data.</text>
</comment>
<evidence type="ECO:0000256" key="2">
    <source>
        <dbReference type="ARBA" id="ARBA00022741"/>
    </source>
</evidence>
<proteinExistence type="predicted"/>
<accession>A0A5C7SSQ2</accession>
<dbReference type="AlphaFoldDB" id="A0A5C7SSQ2"/>
<dbReference type="CDD" id="cd00038">
    <property type="entry name" value="CAP_ED"/>
    <property type="match status" value="1"/>
</dbReference>
<dbReference type="SUPFAM" id="SSF56112">
    <property type="entry name" value="Protein kinase-like (PK-like)"/>
    <property type="match status" value="1"/>
</dbReference>
<dbReference type="InterPro" id="IPR018490">
    <property type="entry name" value="cNMP-bd_dom_sf"/>
</dbReference>
<keyword evidence="4" id="KW-0142">cGMP-binding</keyword>
<dbReference type="GO" id="GO:0005524">
    <property type="term" value="F:ATP binding"/>
    <property type="evidence" value="ECO:0007669"/>
    <property type="project" value="UniProtKB-UniRule"/>
</dbReference>
<dbReference type="EMBL" id="SSFD01000105">
    <property type="protein sequence ID" value="TXH86610.1"/>
    <property type="molecule type" value="Genomic_DNA"/>
</dbReference>
<dbReference type="PROSITE" id="PS50042">
    <property type="entry name" value="CNMP_BINDING_3"/>
    <property type="match status" value="1"/>
</dbReference>
<dbReference type="PROSITE" id="PS00108">
    <property type="entry name" value="PROTEIN_KINASE_ST"/>
    <property type="match status" value="1"/>
</dbReference>
<dbReference type="GO" id="GO:0004674">
    <property type="term" value="F:protein serine/threonine kinase activity"/>
    <property type="evidence" value="ECO:0007669"/>
    <property type="project" value="InterPro"/>
</dbReference>
<dbReference type="Gene3D" id="1.10.510.10">
    <property type="entry name" value="Transferase(Phosphotransferase) domain 1"/>
    <property type="match status" value="1"/>
</dbReference>
<dbReference type="RefSeq" id="WP_276657950.1">
    <property type="nucleotide sequence ID" value="NZ_SSFD01000105.1"/>
</dbReference>
<feature type="binding site" evidence="5">
    <location>
        <position position="41"/>
    </location>
    <ligand>
        <name>ATP</name>
        <dbReference type="ChEBI" id="CHEBI:30616"/>
    </ligand>
</feature>
<dbReference type="Pfam" id="PF00027">
    <property type="entry name" value="cNMP_binding"/>
    <property type="match status" value="1"/>
</dbReference>
<sequence>MTTAAAERIGKYELLRRIGKGATSSVHLAWDPFRHVEVAIKRLRREILADPQRGRLLRQLFLNEAALAGKLAHPHIVRIHDALVTDEDAWLVMDHVPGGTLEDIATPATLAPFGRVIEIVFKATRALDYAFHQGITHRDIKPANILLMAPGGSDIRISDFGAALHTARETTQIAGVGSPAYMSPQQVREVPLDHRTDIYSLGVVMFQLLTGHLPFEQENSYSLLYSIAHDTPPPPSELRPEVPEALDAIVRRATEKDIERRYQSWSEFSHDLALAFRNRSLALAPDRLGDTGKFEALRTMRFFRRFADAELWEVIGLSRFDRALAGTVIIKEGERGDAICFVLAGEARVSKQGRLLEVLNPGDCFGEIAVFSTISGVRSASVEAAADTELVTIRARALERASETLRMHFYQAFLEVLATRLSQASARIANL</sequence>
<evidence type="ECO:0000256" key="3">
    <source>
        <dbReference type="ARBA" id="ARBA00022840"/>
    </source>
</evidence>
<name>A0A5C7SSQ2_THASP</name>
<dbReference type="PROSITE" id="PS00107">
    <property type="entry name" value="PROTEIN_KINASE_ATP"/>
    <property type="match status" value="1"/>
</dbReference>
<keyword evidence="2 5" id="KW-0547">Nucleotide-binding</keyword>
<gene>
    <name evidence="8" type="ORF">E6Q80_07300</name>
</gene>
<dbReference type="PROSITE" id="PS50011">
    <property type="entry name" value="PROTEIN_KINASE_DOM"/>
    <property type="match status" value="1"/>
</dbReference>
<dbReference type="GO" id="GO:0005737">
    <property type="term" value="C:cytoplasm"/>
    <property type="evidence" value="ECO:0007669"/>
    <property type="project" value="TreeGrafter"/>
</dbReference>
<dbReference type="SUPFAM" id="SSF51206">
    <property type="entry name" value="cAMP-binding domain-like"/>
    <property type="match status" value="1"/>
</dbReference>
<dbReference type="InterPro" id="IPR011009">
    <property type="entry name" value="Kinase-like_dom_sf"/>
</dbReference>
<dbReference type="PROSITE" id="PS00889">
    <property type="entry name" value="CNMP_BINDING_2"/>
    <property type="match status" value="1"/>
</dbReference>
<feature type="domain" description="Cyclic nucleotide-binding" evidence="7">
    <location>
        <begin position="302"/>
        <end position="400"/>
    </location>
</feature>
<dbReference type="SMART" id="SM00220">
    <property type="entry name" value="S_TKc"/>
    <property type="match status" value="1"/>
</dbReference>
<dbReference type="InterPro" id="IPR008271">
    <property type="entry name" value="Ser/Thr_kinase_AS"/>
</dbReference>
<dbReference type="InterPro" id="IPR045269">
    <property type="entry name" value="Atg1-like"/>
</dbReference>
<dbReference type="Gene3D" id="2.60.120.10">
    <property type="entry name" value="Jelly Rolls"/>
    <property type="match status" value="1"/>
</dbReference>
<evidence type="ECO:0000259" key="7">
    <source>
        <dbReference type="PROSITE" id="PS50042"/>
    </source>
</evidence>
<dbReference type="PANTHER" id="PTHR24348:SF68">
    <property type="entry name" value="SERINE_THREONINE-PROTEIN KINASE ATG1C"/>
    <property type="match status" value="1"/>
</dbReference>
<evidence type="ECO:0000313" key="8">
    <source>
        <dbReference type="EMBL" id="TXH86610.1"/>
    </source>
</evidence>
<dbReference type="InterPro" id="IPR000595">
    <property type="entry name" value="cNMP-bd_dom"/>
</dbReference>
<dbReference type="Pfam" id="PF00069">
    <property type="entry name" value="Pkinase"/>
    <property type="match status" value="1"/>
</dbReference>